<feature type="repeat" description="ARM" evidence="1">
    <location>
        <begin position="228"/>
        <end position="270"/>
    </location>
</feature>
<evidence type="ECO:0000313" key="3">
    <source>
        <dbReference type="Proteomes" id="UP000620124"/>
    </source>
</evidence>
<dbReference type="InterPro" id="IPR000225">
    <property type="entry name" value="Armadillo"/>
</dbReference>
<dbReference type="GO" id="GO:0015630">
    <property type="term" value="C:microtubule cytoskeleton"/>
    <property type="evidence" value="ECO:0007669"/>
    <property type="project" value="TreeGrafter"/>
</dbReference>
<dbReference type="OrthoDB" id="7537227at2759"/>
<accession>A0A8H6Y284</accession>
<comment type="caution">
    <text evidence="2">The sequence shown here is derived from an EMBL/GenBank/DDBJ whole genome shotgun (WGS) entry which is preliminary data.</text>
</comment>
<dbReference type="Gene3D" id="1.25.10.10">
    <property type="entry name" value="Leucine-rich Repeat Variant"/>
    <property type="match status" value="4"/>
</dbReference>
<evidence type="ECO:0000256" key="1">
    <source>
        <dbReference type="PROSITE-ProRule" id="PRU00259"/>
    </source>
</evidence>
<dbReference type="PROSITE" id="PS50176">
    <property type="entry name" value="ARM_REPEAT"/>
    <property type="match status" value="1"/>
</dbReference>
<reference evidence="2" key="1">
    <citation type="submission" date="2020-05" db="EMBL/GenBank/DDBJ databases">
        <title>Mycena genomes resolve the evolution of fungal bioluminescence.</title>
        <authorList>
            <person name="Tsai I.J."/>
        </authorList>
    </citation>
    <scope>NUCLEOTIDE SEQUENCE</scope>
    <source>
        <strain evidence="2">CCC161011</strain>
    </source>
</reference>
<dbReference type="AlphaFoldDB" id="A0A8H6Y284"/>
<dbReference type="InterPro" id="IPR011989">
    <property type="entry name" value="ARM-like"/>
</dbReference>
<dbReference type="PANTHER" id="PTHR23314">
    <property type="entry name" value="SPERM-ASSOCIATED ANTIGEN 6 ARMADILLO REPEAT-CONTAINING"/>
    <property type="match status" value="1"/>
</dbReference>
<proteinExistence type="predicted"/>
<dbReference type="GO" id="GO:0003341">
    <property type="term" value="P:cilium movement"/>
    <property type="evidence" value="ECO:0007669"/>
    <property type="project" value="TreeGrafter"/>
</dbReference>
<evidence type="ECO:0008006" key="4">
    <source>
        <dbReference type="Google" id="ProtNLM"/>
    </source>
</evidence>
<gene>
    <name evidence="2" type="ORF">MVEN_01347000</name>
</gene>
<dbReference type="GO" id="GO:0008017">
    <property type="term" value="F:microtubule binding"/>
    <property type="evidence" value="ECO:0007669"/>
    <property type="project" value="TreeGrafter"/>
</dbReference>
<sequence length="794" mass="85228">MPPLYTRSLSLHSWWSDSNSALVYGPTINLHAAAKPLMRLMYHRQALALIRKNRGKPLSGTTLEIYTSYFQWDFVWWSTKTAILFELAERASDVGEARAVVDSPDFFHITQMLKSPDIGARISSCRLLENLAIHDCTTRAILQLRIFECLVSMLHDGDSGVVERAAFALSRIAGTSLDGARAIVDAGALVPVLKLLESPSPGIREWACNLVGNLACRESTSAAVLALKPFQALVSLLSDKDSGVVDGAAHALSQIAHSSDGAQAIVDAGALDLVLELLESPRNIAWHGSTGATVRALKPYEQIVSLLSDEDSGVVDGAVHALCQIALSLDGAQAITDAGALDHVSTLLESPSPQIRKWSCLLVRSLSSHGSTLAAVLALRPEKQLMTLLRDEDFRVVNGAVHALSQIAQSLDGAQAIVDAGPLGHMLDLLTSPSSAIRKWTCLLVGNLACHESTRAAVLALKPSHYLVSSLRDEDSGIVGWAVHALSRFAQSLDGAQAVVDAGALGHILELLKSPSSTIRKWICLLVGNLASYDSTSASVLALKPYRQIVSLLRDKDPGVVDKAAHASSQFALSKDGAQGIAHGRALDYALGLLESPSSKTRKSICLLVGNLASHESTAAAVLSLKPYRLLVSLTGDEDSEVIEWAVYALSHIARSFEGAQAILNAGVLNRFHILLKSPSFDIWKWTCVLAGALASRHETIEPAGLELKPYKRLASFFQYSPTITRASAMFALCAISERPDGVAALAEPDMVQELHELSHSLTITCLDDELSLGYLHTTIENITRYIDGAGNFL</sequence>
<dbReference type="Proteomes" id="UP000620124">
    <property type="component" value="Unassembled WGS sequence"/>
</dbReference>
<dbReference type="SUPFAM" id="SSF48371">
    <property type="entry name" value="ARM repeat"/>
    <property type="match status" value="2"/>
</dbReference>
<dbReference type="SMART" id="SM00185">
    <property type="entry name" value="ARM"/>
    <property type="match status" value="10"/>
</dbReference>
<name>A0A8H6Y284_9AGAR</name>
<organism evidence="2 3">
    <name type="scientific">Mycena venus</name>
    <dbReference type="NCBI Taxonomy" id="2733690"/>
    <lineage>
        <taxon>Eukaryota</taxon>
        <taxon>Fungi</taxon>
        <taxon>Dikarya</taxon>
        <taxon>Basidiomycota</taxon>
        <taxon>Agaricomycotina</taxon>
        <taxon>Agaricomycetes</taxon>
        <taxon>Agaricomycetidae</taxon>
        <taxon>Agaricales</taxon>
        <taxon>Marasmiineae</taxon>
        <taxon>Mycenaceae</taxon>
        <taxon>Mycena</taxon>
    </lineage>
</organism>
<evidence type="ECO:0000313" key="2">
    <source>
        <dbReference type="EMBL" id="KAF7350420.1"/>
    </source>
</evidence>
<protein>
    <recommendedName>
        <fullName evidence="4">ARM repeat-containing protein</fullName>
    </recommendedName>
</protein>
<dbReference type="PANTHER" id="PTHR23314:SF0">
    <property type="entry name" value="SPERM-ASSOCIATED ANTIGEN 6"/>
    <property type="match status" value="1"/>
</dbReference>
<dbReference type="InterPro" id="IPR016024">
    <property type="entry name" value="ARM-type_fold"/>
</dbReference>
<keyword evidence="3" id="KW-1185">Reference proteome</keyword>
<dbReference type="EMBL" id="JACAZI010000010">
    <property type="protein sequence ID" value="KAF7350420.1"/>
    <property type="molecule type" value="Genomic_DNA"/>
</dbReference>